<dbReference type="Proteomes" id="UP000825729">
    <property type="component" value="Unassembled WGS sequence"/>
</dbReference>
<dbReference type="EMBL" id="JAINDJ010000006">
    <property type="protein sequence ID" value="KAG9443411.1"/>
    <property type="molecule type" value="Genomic_DNA"/>
</dbReference>
<organism evidence="1 2">
    <name type="scientific">Aristolochia fimbriata</name>
    <name type="common">White veined hardy Dutchman's pipe vine</name>
    <dbReference type="NCBI Taxonomy" id="158543"/>
    <lineage>
        <taxon>Eukaryota</taxon>
        <taxon>Viridiplantae</taxon>
        <taxon>Streptophyta</taxon>
        <taxon>Embryophyta</taxon>
        <taxon>Tracheophyta</taxon>
        <taxon>Spermatophyta</taxon>
        <taxon>Magnoliopsida</taxon>
        <taxon>Magnoliidae</taxon>
        <taxon>Piperales</taxon>
        <taxon>Aristolochiaceae</taxon>
        <taxon>Aristolochia</taxon>
    </lineage>
</organism>
<gene>
    <name evidence="1" type="ORF">H6P81_014751</name>
</gene>
<evidence type="ECO:0000313" key="1">
    <source>
        <dbReference type="EMBL" id="KAG9443411.1"/>
    </source>
</evidence>
<reference evidence="1 2" key="1">
    <citation type="submission" date="2021-07" db="EMBL/GenBank/DDBJ databases">
        <title>The Aristolochia fimbriata genome: insights into angiosperm evolution, floral development and chemical biosynthesis.</title>
        <authorList>
            <person name="Jiao Y."/>
        </authorList>
    </citation>
    <scope>NUCLEOTIDE SEQUENCE [LARGE SCALE GENOMIC DNA]</scope>
    <source>
        <strain evidence="1">IBCAS-2021</strain>
        <tissue evidence="1">Leaf</tissue>
    </source>
</reference>
<accession>A0AAV7E6D3</accession>
<comment type="caution">
    <text evidence="1">The sequence shown here is derived from an EMBL/GenBank/DDBJ whole genome shotgun (WGS) entry which is preliminary data.</text>
</comment>
<protein>
    <submittedName>
        <fullName evidence="1">Uncharacterized protein</fullName>
    </submittedName>
</protein>
<dbReference type="AlphaFoldDB" id="A0AAV7E6D3"/>
<sequence>MEKMEKPFLDVIKLSNLIASSKWHLLEMMETLPHCEGNVGFACSESESVSGLSELLHLPANGNAGSRYGARNYQPLTGLAVNGVSTVQFDVGEYTAALTDEDKVAKVGENCFVLPSFVVRPPSRGWDQASWENLALVEGLRQELITQL</sequence>
<proteinExistence type="predicted"/>
<keyword evidence="2" id="KW-1185">Reference proteome</keyword>
<evidence type="ECO:0000313" key="2">
    <source>
        <dbReference type="Proteomes" id="UP000825729"/>
    </source>
</evidence>
<name>A0AAV7E6D3_ARIFI</name>